<dbReference type="SMART" id="SM00065">
    <property type="entry name" value="GAF"/>
    <property type="match status" value="1"/>
</dbReference>
<evidence type="ECO:0000313" key="2">
    <source>
        <dbReference type="EMBL" id="MFD1708908.1"/>
    </source>
</evidence>
<protein>
    <submittedName>
        <fullName evidence="2">GAF domain-containing protein</fullName>
    </submittedName>
</protein>
<comment type="caution">
    <text evidence="2">The sequence shown here is derived from an EMBL/GenBank/DDBJ whole genome shotgun (WGS) entry which is preliminary data.</text>
</comment>
<organism evidence="2 3">
    <name type="scientific">Siminovitchia sediminis</name>
    <dbReference type="NCBI Taxonomy" id="1274353"/>
    <lineage>
        <taxon>Bacteria</taxon>
        <taxon>Bacillati</taxon>
        <taxon>Bacillota</taxon>
        <taxon>Bacilli</taxon>
        <taxon>Bacillales</taxon>
        <taxon>Bacillaceae</taxon>
        <taxon>Siminovitchia</taxon>
    </lineage>
</organism>
<dbReference type="Pfam" id="PF13185">
    <property type="entry name" value="GAF_2"/>
    <property type="match status" value="1"/>
</dbReference>
<dbReference type="InterPro" id="IPR029016">
    <property type="entry name" value="GAF-like_dom_sf"/>
</dbReference>
<gene>
    <name evidence="2" type="ORF">ACFSCZ_19780</name>
</gene>
<dbReference type="InterPro" id="IPR051448">
    <property type="entry name" value="CdaR-like_regulators"/>
</dbReference>
<dbReference type="PANTHER" id="PTHR33744">
    <property type="entry name" value="CARBOHYDRATE DIACID REGULATOR"/>
    <property type="match status" value="1"/>
</dbReference>
<dbReference type="InterPro" id="IPR003018">
    <property type="entry name" value="GAF"/>
</dbReference>
<dbReference type="InterPro" id="IPR042070">
    <property type="entry name" value="PucR_C-HTH_sf"/>
</dbReference>
<sequence length="565" mass="64387">MDGLITDHIELLNEQQVRNLLKISNIVNSNFDLTSMLQTIVDTISENSIWPIVGIVIIDEEKHEEWFAAQRGFKIYNSIEEDRWSLDICISPQAVRSGKAIVIEDFFQVDDLPPGVRDYCIESGYRSAVLVPLKETYPSTVLWLCTPDVTQHTQSDIVFAESLSNQVAIAYRNAQLYEKSRSQAAELAKIHDTMGQLLNMVVERDTSEKIRNAAAQMFKNPIWFEDHYGNRIPNIGGPSAPDKLETTLPIKYPYKDHNVLAIPIVSGSEQFGWLLSLDSHEDFKESDISFLRQLALIFSMVFLKERVFHEVESQVRMDLFSSLVSITEKDTQNSIKLNQRATALRVEIPQRGRVAIVGVDSGNSVIDFSFQDKLARAATTIARWLPNRLVAIQDQYIAMLISPGEENKIAKRLTELNFFFSTSQPILAVGEIVESKNLYGVSLTSALKVLNVVRYLNLKGMVFKSEDLGIYSILFDPGKQGELESFSRKVLGQLLSNDPQGIYWETLKTFFEENFHLESTAKILNIHISTLRYRLDKIQSFGIDWKKSDTRLEIHIAIVVEKWRR</sequence>
<reference evidence="3" key="1">
    <citation type="journal article" date="2019" name="Int. J. Syst. Evol. Microbiol.">
        <title>The Global Catalogue of Microorganisms (GCM) 10K type strain sequencing project: providing services to taxonomists for standard genome sequencing and annotation.</title>
        <authorList>
            <consortium name="The Broad Institute Genomics Platform"/>
            <consortium name="The Broad Institute Genome Sequencing Center for Infectious Disease"/>
            <person name="Wu L."/>
            <person name="Ma J."/>
        </authorList>
    </citation>
    <scope>NUCLEOTIDE SEQUENCE [LARGE SCALE GENOMIC DNA]</scope>
    <source>
        <strain evidence="3">CGMCC 1.12295</strain>
    </source>
</reference>
<dbReference type="Gene3D" id="1.10.10.2840">
    <property type="entry name" value="PucR C-terminal helix-turn-helix domain"/>
    <property type="match status" value="1"/>
</dbReference>
<dbReference type="Gene3D" id="3.30.450.40">
    <property type="match status" value="2"/>
</dbReference>
<dbReference type="PANTHER" id="PTHR33744:SF15">
    <property type="entry name" value="CARBOHYDRATE DIACID REGULATOR"/>
    <property type="match status" value="1"/>
</dbReference>
<proteinExistence type="predicted"/>
<accession>A0ABW4KNX4</accession>
<dbReference type="Pfam" id="PF13556">
    <property type="entry name" value="HTH_30"/>
    <property type="match status" value="1"/>
</dbReference>
<dbReference type="RefSeq" id="WP_380776788.1">
    <property type="nucleotide sequence ID" value="NZ_JBHUEO010000121.1"/>
</dbReference>
<name>A0ABW4KNX4_9BACI</name>
<dbReference type="Proteomes" id="UP001597301">
    <property type="component" value="Unassembled WGS sequence"/>
</dbReference>
<dbReference type="SUPFAM" id="SSF55781">
    <property type="entry name" value="GAF domain-like"/>
    <property type="match status" value="2"/>
</dbReference>
<dbReference type="InterPro" id="IPR025736">
    <property type="entry name" value="PucR_C-HTH_dom"/>
</dbReference>
<keyword evidence="3" id="KW-1185">Reference proteome</keyword>
<evidence type="ECO:0000259" key="1">
    <source>
        <dbReference type="SMART" id="SM00065"/>
    </source>
</evidence>
<feature type="domain" description="GAF" evidence="1">
    <location>
        <begin position="32"/>
        <end position="181"/>
    </location>
</feature>
<dbReference type="EMBL" id="JBHUEO010000121">
    <property type="protein sequence ID" value="MFD1708908.1"/>
    <property type="molecule type" value="Genomic_DNA"/>
</dbReference>
<evidence type="ECO:0000313" key="3">
    <source>
        <dbReference type="Proteomes" id="UP001597301"/>
    </source>
</evidence>